<evidence type="ECO:0000256" key="5">
    <source>
        <dbReference type="ARBA" id="ARBA00022692"/>
    </source>
</evidence>
<evidence type="ECO:0000256" key="6">
    <source>
        <dbReference type="ARBA" id="ARBA00022989"/>
    </source>
</evidence>
<proteinExistence type="predicted"/>
<feature type="transmembrane region" description="Helical" evidence="9">
    <location>
        <begin position="181"/>
        <end position="201"/>
    </location>
</feature>
<feature type="transmembrane region" description="Helical" evidence="9">
    <location>
        <begin position="152"/>
        <end position="175"/>
    </location>
</feature>
<evidence type="ECO:0000256" key="1">
    <source>
        <dbReference type="ARBA" id="ARBA00004651"/>
    </source>
</evidence>
<feature type="transmembrane region" description="Helical" evidence="9">
    <location>
        <begin position="60"/>
        <end position="79"/>
    </location>
</feature>
<feature type="transmembrane region" description="Helical" evidence="9">
    <location>
        <begin position="362"/>
        <end position="381"/>
    </location>
</feature>
<evidence type="ECO:0000313" key="11">
    <source>
        <dbReference type="EMBL" id="CAB4895961.1"/>
    </source>
</evidence>
<keyword evidence="2" id="KW-0813">Transport</keyword>
<dbReference type="SUPFAM" id="SSF116726">
    <property type="entry name" value="TrkA C-terminal domain-like"/>
    <property type="match status" value="1"/>
</dbReference>
<keyword evidence="4" id="KW-1003">Cell membrane</keyword>
<reference evidence="12" key="1">
    <citation type="submission" date="2020-05" db="EMBL/GenBank/DDBJ databases">
        <authorList>
            <person name="Chiriac C."/>
            <person name="Salcher M."/>
            <person name="Ghai R."/>
            <person name="Kavagutti S V."/>
        </authorList>
    </citation>
    <scope>NUCLEOTIDE SEQUENCE</scope>
</reference>
<feature type="transmembrane region" description="Helical" evidence="9">
    <location>
        <begin position="297"/>
        <end position="320"/>
    </location>
</feature>
<keyword evidence="6 9" id="KW-1133">Transmembrane helix</keyword>
<evidence type="ECO:0000256" key="8">
    <source>
        <dbReference type="ARBA" id="ARBA00023136"/>
    </source>
</evidence>
<evidence type="ECO:0000256" key="4">
    <source>
        <dbReference type="ARBA" id="ARBA00022475"/>
    </source>
</evidence>
<feature type="transmembrane region" description="Helical" evidence="9">
    <location>
        <begin position="332"/>
        <end position="356"/>
    </location>
</feature>
<dbReference type="EMBL" id="CAFBMC010000028">
    <property type="protein sequence ID" value="CAB4895961.1"/>
    <property type="molecule type" value="Genomic_DNA"/>
</dbReference>
<dbReference type="PANTHER" id="PTHR32507">
    <property type="entry name" value="NA(+)/H(+) ANTIPORTER 1"/>
    <property type="match status" value="1"/>
</dbReference>
<dbReference type="Pfam" id="PF00999">
    <property type="entry name" value="Na_H_Exchanger"/>
    <property type="match status" value="1"/>
</dbReference>
<organism evidence="12">
    <name type="scientific">freshwater metagenome</name>
    <dbReference type="NCBI Taxonomy" id="449393"/>
    <lineage>
        <taxon>unclassified sequences</taxon>
        <taxon>metagenomes</taxon>
        <taxon>ecological metagenomes</taxon>
    </lineage>
</organism>
<feature type="domain" description="RCK C-terminal" evidence="10">
    <location>
        <begin position="401"/>
        <end position="482"/>
    </location>
</feature>
<dbReference type="Pfam" id="PF02080">
    <property type="entry name" value="TrkA_C"/>
    <property type="match status" value="1"/>
</dbReference>
<dbReference type="InterPro" id="IPR036721">
    <property type="entry name" value="RCK_C_sf"/>
</dbReference>
<feature type="transmembrane region" description="Helical" evidence="9">
    <location>
        <begin position="213"/>
        <end position="235"/>
    </location>
</feature>
<evidence type="ECO:0000313" key="12">
    <source>
        <dbReference type="EMBL" id="CAB5037480.1"/>
    </source>
</evidence>
<dbReference type="GO" id="GO:0006813">
    <property type="term" value="P:potassium ion transport"/>
    <property type="evidence" value="ECO:0007669"/>
    <property type="project" value="InterPro"/>
</dbReference>
<sequence length="524" mass="55146">MTLDSLAPALLVGAVIVLVAILGVRFAGRLGVPGLLLYLGIGLVLGTVFEQLNFQDAELAAVLGYIALVLILVQGGLTTRISELRPVLWPAVALASVGVLASIGLVAVPLIFFAGMSTSNAMLLAAVLAATDAAAVFSVLRKLKLSPRLRTVLEGEAGFNDAPVVVLVSLIASGAFTDSPWWLIAFQIFAELVGGAIVGVLGGMAARWILPRLALPAVGLYPIAAMAMLVGTFALADFIHVSGFMAVYVGAVILGSAIRLPHRRSIIGFADGLAWISEIGLFVMLGLLVNISRLPQALGIAAVAGVTLVFFARPIAAFVSLTPFRWGLRERLFVSVAGLRGAVPIVFAAIPLGLAVTGAEQVFDATVIVVIVLLLVQTPFLPMLAKRLGVILPAEVAEFDLESAPLDAMDAVVLALDVPEGSGLIGVFISELGLPKGVVVSLIVRDNESFPIDSNSRLRALDRVLVVCPGDARNATEARLRLVAKDGKLATWIHPPEPVKRNHEKPSWPRVVANKAKLIFSRDQ</sequence>
<evidence type="ECO:0000259" key="10">
    <source>
        <dbReference type="PROSITE" id="PS51202"/>
    </source>
</evidence>
<evidence type="ECO:0000256" key="3">
    <source>
        <dbReference type="ARBA" id="ARBA00022449"/>
    </source>
</evidence>
<gene>
    <name evidence="11" type="ORF">UFOPK3495_00695</name>
    <name evidence="12" type="ORF">UFOPK4237_00646</name>
</gene>
<dbReference type="PANTHER" id="PTHR32507:SF7">
    <property type="entry name" value="K(+)_H(+) ANTIPORTER NHAP2"/>
    <property type="match status" value="1"/>
</dbReference>
<feature type="transmembrane region" description="Helical" evidence="9">
    <location>
        <begin position="121"/>
        <end position="140"/>
    </location>
</feature>
<feature type="transmembrane region" description="Helical" evidence="9">
    <location>
        <begin position="35"/>
        <end position="54"/>
    </location>
</feature>
<evidence type="ECO:0000256" key="2">
    <source>
        <dbReference type="ARBA" id="ARBA00022448"/>
    </source>
</evidence>
<dbReference type="Gene3D" id="1.20.1530.20">
    <property type="match status" value="1"/>
</dbReference>
<evidence type="ECO:0000256" key="9">
    <source>
        <dbReference type="SAM" id="Phobius"/>
    </source>
</evidence>
<dbReference type="GO" id="GO:0008324">
    <property type="term" value="F:monoatomic cation transmembrane transporter activity"/>
    <property type="evidence" value="ECO:0007669"/>
    <property type="project" value="InterPro"/>
</dbReference>
<feature type="transmembrane region" description="Helical" evidence="9">
    <location>
        <begin position="272"/>
        <end position="291"/>
    </location>
</feature>
<accession>A0A6J7SAT0</accession>
<dbReference type="GO" id="GO:1902600">
    <property type="term" value="P:proton transmembrane transport"/>
    <property type="evidence" value="ECO:0007669"/>
    <property type="project" value="InterPro"/>
</dbReference>
<name>A0A6J7SAT0_9ZZZZ</name>
<dbReference type="GO" id="GO:0005886">
    <property type="term" value="C:plasma membrane"/>
    <property type="evidence" value="ECO:0007669"/>
    <property type="project" value="UniProtKB-SubCell"/>
</dbReference>
<feature type="transmembrane region" description="Helical" evidence="9">
    <location>
        <begin position="6"/>
        <end position="28"/>
    </location>
</feature>
<dbReference type="NCBIfam" id="NF003716">
    <property type="entry name" value="PRK05326.1-3"/>
    <property type="match status" value="1"/>
</dbReference>
<keyword evidence="5 9" id="KW-0812">Transmembrane</keyword>
<dbReference type="InterPro" id="IPR038770">
    <property type="entry name" value="Na+/solute_symporter_sf"/>
</dbReference>
<dbReference type="GO" id="GO:0015297">
    <property type="term" value="F:antiporter activity"/>
    <property type="evidence" value="ECO:0007669"/>
    <property type="project" value="UniProtKB-KW"/>
</dbReference>
<dbReference type="PROSITE" id="PS51202">
    <property type="entry name" value="RCK_C"/>
    <property type="match status" value="1"/>
</dbReference>
<keyword evidence="7" id="KW-0406">Ion transport</keyword>
<dbReference type="NCBIfam" id="NF003715">
    <property type="entry name" value="PRK05326.1-2"/>
    <property type="match status" value="1"/>
</dbReference>
<dbReference type="Gene3D" id="3.30.70.1450">
    <property type="entry name" value="Regulator of K+ conductance, C-terminal domain"/>
    <property type="match status" value="1"/>
</dbReference>
<keyword evidence="3" id="KW-0050">Antiport</keyword>
<dbReference type="EMBL" id="CAFBPZ010000032">
    <property type="protein sequence ID" value="CAB5037480.1"/>
    <property type="molecule type" value="Genomic_DNA"/>
</dbReference>
<dbReference type="InterPro" id="IPR006037">
    <property type="entry name" value="RCK_C"/>
</dbReference>
<keyword evidence="8 9" id="KW-0472">Membrane</keyword>
<feature type="transmembrane region" description="Helical" evidence="9">
    <location>
        <begin position="241"/>
        <end position="260"/>
    </location>
</feature>
<evidence type="ECO:0000256" key="7">
    <source>
        <dbReference type="ARBA" id="ARBA00023065"/>
    </source>
</evidence>
<dbReference type="InterPro" id="IPR006153">
    <property type="entry name" value="Cation/H_exchanger_TM"/>
</dbReference>
<comment type="subcellular location">
    <subcellularLocation>
        <location evidence="1">Cell membrane</location>
        <topology evidence="1">Multi-pass membrane protein</topology>
    </subcellularLocation>
</comment>
<feature type="transmembrane region" description="Helical" evidence="9">
    <location>
        <begin position="91"/>
        <end position="115"/>
    </location>
</feature>
<protein>
    <submittedName>
        <fullName evidence="12">Unannotated protein</fullName>
    </submittedName>
</protein>
<dbReference type="AlphaFoldDB" id="A0A6J7SAT0"/>